<protein>
    <submittedName>
        <fullName evidence="1">Uncharacterized protein</fullName>
    </submittedName>
</protein>
<sequence>MTSTTSFDDFVLAALVRGDSQMTTATQESLDRWQISKWMLLDIVTNHNSQLDYFTFLEQIKARHPGKHLVVMHGDIYFSEDFLHRLLEQIALIEGAGVAWGVLGPAGVTYPYFKIVRNMVDYHGILYPFAQPLPAVHLDGHLLVIHKDLCFNFDPSYRGFHHYDTLLCIRSWAQGLPVFTINLPLRHLGKGNVPEWEERSATLGQVLGEIYGNKTIMTSMGPIALNAEPGTTRDFYKHDVEPTLSRRFGHRAAPDLVFILRIDSDDKAAARETLLSVCGQFEKPSRVLVLCPNRLRATLEEVLRYFGNFVDLVVVSPEHDTSLSAGDVLMGCGNSIRGALPERAVVAFLNCGTILFPNYVRDIRRFHVWGIGVSRVIAALDFDYAVRESQNDRGTINGDEQLIPSWKTEAADDLVSGGVIPLVSLAMPADVVRSVIDDHLYGALTERIFTLKLVARAPVFFLRRLGGVLRRTPEELRAADNFDEIADQSEFLRTAYPFTPLWMKQRSPVSGGATPHVQSSPAIAHSREQLLVLKLSRCPKLIDGIFKLHGVIKQLRKWSAERPSS</sequence>
<dbReference type="InterPro" id="IPR029044">
    <property type="entry name" value="Nucleotide-diphossugar_trans"/>
</dbReference>
<accession>Q1QJQ3</accession>
<proteinExistence type="predicted"/>
<dbReference type="Gene3D" id="3.90.550.10">
    <property type="entry name" value="Spore Coat Polysaccharide Biosynthesis Protein SpsA, Chain A"/>
    <property type="match status" value="1"/>
</dbReference>
<dbReference type="EMBL" id="CP000319">
    <property type="protein sequence ID" value="ABE63544.1"/>
    <property type="molecule type" value="Genomic_DNA"/>
</dbReference>
<evidence type="ECO:0000313" key="1">
    <source>
        <dbReference type="EMBL" id="ABE63544.1"/>
    </source>
</evidence>
<evidence type="ECO:0000313" key="2">
    <source>
        <dbReference type="Proteomes" id="UP000001953"/>
    </source>
</evidence>
<dbReference type="Proteomes" id="UP000001953">
    <property type="component" value="Chromosome"/>
</dbReference>
<dbReference type="eggNOG" id="ENOG503189Q">
    <property type="taxonomic scope" value="Bacteria"/>
</dbReference>
<organism evidence="1 2">
    <name type="scientific">Nitrobacter hamburgensis (strain DSM 10229 / NCIMB 13809 / X14)</name>
    <dbReference type="NCBI Taxonomy" id="323097"/>
    <lineage>
        <taxon>Bacteria</taxon>
        <taxon>Pseudomonadati</taxon>
        <taxon>Pseudomonadota</taxon>
        <taxon>Alphaproteobacteria</taxon>
        <taxon>Hyphomicrobiales</taxon>
        <taxon>Nitrobacteraceae</taxon>
        <taxon>Nitrobacter</taxon>
    </lineage>
</organism>
<dbReference type="HOGENOM" id="CLU_482190_0_0_5"/>
<dbReference type="SUPFAM" id="SSF53448">
    <property type="entry name" value="Nucleotide-diphospho-sugar transferases"/>
    <property type="match status" value="1"/>
</dbReference>
<reference evidence="1 2" key="1">
    <citation type="submission" date="2006-03" db="EMBL/GenBank/DDBJ databases">
        <title>Complete sequence of chromosome of Nitrobacter hamburgensis X14.</title>
        <authorList>
            <consortium name="US DOE Joint Genome Institute"/>
            <person name="Copeland A."/>
            <person name="Lucas S."/>
            <person name="Lapidus A."/>
            <person name="Barry K."/>
            <person name="Detter J.C."/>
            <person name="Glavina del Rio T."/>
            <person name="Hammon N."/>
            <person name="Israni S."/>
            <person name="Dalin E."/>
            <person name="Tice H."/>
            <person name="Pitluck S."/>
            <person name="Chain P."/>
            <person name="Malfatti S."/>
            <person name="Shin M."/>
            <person name="Vergez L."/>
            <person name="Schmutz J."/>
            <person name="Larimer F."/>
            <person name="Land M."/>
            <person name="Hauser L."/>
            <person name="Kyrpides N."/>
            <person name="Ivanova N."/>
            <person name="Ward B."/>
            <person name="Arp D."/>
            <person name="Klotz M."/>
            <person name="Stein L."/>
            <person name="O'Mullan G."/>
            <person name="Starkenburg S."/>
            <person name="Sayavedra L."/>
            <person name="Poret-Peterson A.T."/>
            <person name="Gentry M.E."/>
            <person name="Bruce D."/>
            <person name="Richardson P."/>
        </authorList>
    </citation>
    <scope>NUCLEOTIDE SEQUENCE [LARGE SCALE GENOMIC DNA]</scope>
    <source>
        <strain evidence="2">DSM 10229 / NCIMB 13809 / X14</strain>
    </source>
</reference>
<dbReference type="OrthoDB" id="7851643at2"/>
<name>Q1QJQ3_NITHX</name>
<keyword evidence="2" id="KW-1185">Reference proteome</keyword>
<dbReference type="STRING" id="323097.Nham_2766"/>
<dbReference type="AlphaFoldDB" id="Q1QJQ3"/>
<dbReference type="KEGG" id="nha:Nham_2766"/>
<dbReference type="RefSeq" id="WP_011511210.1">
    <property type="nucleotide sequence ID" value="NC_007964.1"/>
</dbReference>
<gene>
    <name evidence="1" type="ordered locus">Nham_2766</name>
</gene>